<name>A0ABU5VFZ3_9PSED</name>
<proteinExistence type="predicted"/>
<evidence type="ECO:0000313" key="2">
    <source>
        <dbReference type="Proteomes" id="UP001302573"/>
    </source>
</evidence>
<sequence length="305" mass="33636">MAVEAKPQSADGYSAAHTHTCEQVLVTLLSAFGSLKDTIRLVGGLVPRYLTPEQYPDVPAHFGTSDVDVALNLSVLASGNYTSLSKQLLARGFKRWVDPKNGWDTAWRWEYQISAKQVVLVEFLRGSTDDCPPSKIAALDGEDVSALSVQHMEIVHDWYESRKIEAEMLGDRGVTIETVHYADVPAFIILKALAFHSRAEKKDSGDLIHVMRYAGTLEDVVGQFVARAKSGLHAEAVKACRIALKERFCSTLKTEGHELIGPKSYAQFMLGKGADEEELVSEARYASGLIENFLKLLERDLGPVE</sequence>
<protein>
    <submittedName>
        <fullName evidence="1">Uncharacterized protein</fullName>
    </submittedName>
</protein>
<gene>
    <name evidence="1" type="ORF">VA602_13170</name>
</gene>
<dbReference type="Proteomes" id="UP001302573">
    <property type="component" value="Unassembled WGS sequence"/>
</dbReference>
<keyword evidence="2" id="KW-1185">Reference proteome</keyword>
<reference evidence="1 2" key="1">
    <citation type="submission" date="2023-12" db="EMBL/GenBank/DDBJ databases">
        <title>Pseudomonas machongensis sp. nov., isolated from wilted pepper plants (Capsicum annuum).</title>
        <authorList>
            <person name="Qiu M."/>
            <person name="Li Y."/>
            <person name="Liu Q."/>
            <person name="Zhang X."/>
            <person name="Huang Y."/>
            <person name="Guo R."/>
            <person name="Hu M."/>
            <person name="Zhou J."/>
            <person name="Zhou X."/>
        </authorList>
    </citation>
    <scope>NUCLEOTIDE SEQUENCE [LARGE SCALE GENOMIC DNA]</scope>
    <source>
        <strain evidence="1 2">MH2</strain>
    </source>
</reference>
<accession>A0ABU5VFZ3</accession>
<comment type="caution">
    <text evidence="1">The sequence shown here is derived from an EMBL/GenBank/DDBJ whole genome shotgun (WGS) entry which is preliminary data.</text>
</comment>
<dbReference type="RefSeq" id="WP_323453412.1">
    <property type="nucleotide sequence ID" value="NZ_JAYFUI010000124.1"/>
</dbReference>
<evidence type="ECO:0000313" key="1">
    <source>
        <dbReference type="EMBL" id="MEA5672289.1"/>
    </source>
</evidence>
<dbReference type="EMBL" id="JAYFUI010000124">
    <property type="protein sequence ID" value="MEA5672289.1"/>
    <property type="molecule type" value="Genomic_DNA"/>
</dbReference>
<organism evidence="1 2">
    <name type="scientific">Pseudomonas machongensis</name>
    <dbReference type="NCBI Taxonomy" id="3110229"/>
    <lineage>
        <taxon>Bacteria</taxon>
        <taxon>Pseudomonadati</taxon>
        <taxon>Pseudomonadota</taxon>
        <taxon>Gammaproteobacteria</taxon>
        <taxon>Pseudomonadales</taxon>
        <taxon>Pseudomonadaceae</taxon>
        <taxon>Pseudomonas</taxon>
    </lineage>
</organism>